<dbReference type="RefSeq" id="WP_258498922.1">
    <property type="nucleotide sequence ID" value="NZ_JANSKA010000003.1"/>
</dbReference>
<protein>
    <submittedName>
        <fullName evidence="3">Uncharacterized protein</fullName>
    </submittedName>
</protein>
<feature type="signal peptide" evidence="2">
    <location>
        <begin position="1"/>
        <end position="18"/>
    </location>
</feature>
<dbReference type="EMBL" id="JANSKA010000003">
    <property type="protein sequence ID" value="MCR9036254.1"/>
    <property type="molecule type" value="Genomic_DNA"/>
</dbReference>
<sequence>MRKRRAALVTAVVVCALAACVAVLSGRWQTGGPSPATGAAATGEERLNTSPGEAIEGKPVSLSGDAAAGEEDAGTATAANGVPEAATELACQYEQRGDCVLVRSGYLDLSGRVWSMVVEGSGWVDVCIVQSAGGGTSETKVMHMDAAEWEASLGELGLGG</sequence>
<gene>
    <name evidence="3" type="ORF">NVS32_04745</name>
</gene>
<feature type="region of interest" description="Disordered" evidence="1">
    <location>
        <begin position="32"/>
        <end position="78"/>
    </location>
</feature>
<feature type="chain" id="PRO_5047411168" evidence="2">
    <location>
        <begin position="19"/>
        <end position="160"/>
    </location>
</feature>
<evidence type="ECO:0000313" key="4">
    <source>
        <dbReference type="Proteomes" id="UP001204320"/>
    </source>
</evidence>
<evidence type="ECO:0000313" key="3">
    <source>
        <dbReference type="EMBL" id="MCR9036254.1"/>
    </source>
</evidence>
<organism evidence="3 4">
    <name type="scientific">Tractidigestivibacter montrealensis</name>
    <dbReference type="NCBI Taxonomy" id="2972466"/>
    <lineage>
        <taxon>Bacteria</taxon>
        <taxon>Bacillati</taxon>
        <taxon>Actinomycetota</taxon>
        <taxon>Coriobacteriia</taxon>
        <taxon>Coriobacteriales</taxon>
        <taxon>Atopobiaceae</taxon>
        <taxon>Tractidigestivibacter</taxon>
    </lineage>
</organism>
<dbReference type="PROSITE" id="PS51257">
    <property type="entry name" value="PROKAR_LIPOPROTEIN"/>
    <property type="match status" value="1"/>
</dbReference>
<name>A0ABT1Z7R2_9ACTN</name>
<evidence type="ECO:0000256" key="1">
    <source>
        <dbReference type="SAM" id="MobiDB-lite"/>
    </source>
</evidence>
<comment type="caution">
    <text evidence="3">The sequence shown here is derived from an EMBL/GenBank/DDBJ whole genome shotgun (WGS) entry which is preliminary data.</text>
</comment>
<dbReference type="Proteomes" id="UP001204320">
    <property type="component" value="Unassembled WGS sequence"/>
</dbReference>
<evidence type="ECO:0000256" key="2">
    <source>
        <dbReference type="SAM" id="SignalP"/>
    </source>
</evidence>
<keyword evidence="4" id="KW-1185">Reference proteome</keyword>
<keyword evidence="2" id="KW-0732">Signal</keyword>
<feature type="compositionally biased region" description="Low complexity" evidence="1">
    <location>
        <begin position="32"/>
        <end position="42"/>
    </location>
</feature>
<reference evidence="3 4" key="1">
    <citation type="submission" date="2022-08" db="EMBL/GenBank/DDBJ databases">
        <title>Tractidigestivibacter montrealensis type strain KD21.</title>
        <authorList>
            <person name="Diop K."/>
            <person name="Richard C."/>
            <person name="Routy B."/>
        </authorList>
    </citation>
    <scope>NUCLEOTIDE SEQUENCE [LARGE SCALE GENOMIC DNA]</scope>
    <source>
        <strain evidence="3 4">KD21</strain>
    </source>
</reference>
<proteinExistence type="predicted"/>
<accession>A0ABT1Z7R2</accession>